<organism evidence="2 3">
    <name type="scientific">Achromobacter ruhlandii</name>
    <dbReference type="NCBI Taxonomy" id="72557"/>
    <lineage>
        <taxon>Bacteria</taxon>
        <taxon>Pseudomonadati</taxon>
        <taxon>Pseudomonadota</taxon>
        <taxon>Betaproteobacteria</taxon>
        <taxon>Burkholderiales</taxon>
        <taxon>Alcaligenaceae</taxon>
        <taxon>Achromobacter</taxon>
    </lineage>
</organism>
<dbReference type="Proteomes" id="UP000542405">
    <property type="component" value="Unassembled WGS sequence"/>
</dbReference>
<evidence type="ECO:0000313" key="2">
    <source>
        <dbReference type="EMBL" id="NMU94105.1"/>
    </source>
</evidence>
<feature type="non-terminal residue" evidence="2">
    <location>
        <position position="1"/>
    </location>
</feature>
<evidence type="ECO:0000313" key="3">
    <source>
        <dbReference type="Proteomes" id="UP000542405"/>
    </source>
</evidence>
<dbReference type="AlphaFoldDB" id="A0A848NXE9"/>
<keyword evidence="1" id="KW-0812">Transmembrane</keyword>
<name>A0A848NXE9_9BURK</name>
<feature type="transmembrane region" description="Helical" evidence="1">
    <location>
        <begin position="22"/>
        <end position="46"/>
    </location>
</feature>
<keyword evidence="1" id="KW-0472">Membrane</keyword>
<proteinExistence type="predicted"/>
<accession>A0A848NXE9</accession>
<reference evidence="2 3" key="1">
    <citation type="submission" date="2020-04" db="EMBL/GenBank/DDBJ databases">
        <title>Achromobacter ruhlandii genome sequencing and assembly.</title>
        <authorList>
            <person name="Martins R.C.R."/>
            <person name="Perdigao-Neto L.V."/>
            <person name="Levin A.S.S."/>
            <person name="Costa S.F."/>
        </authorList>
    </citation>
    <scope>NUCLEOTIDE SEQUENCE [LARGE SCALE GENOMIC DNA]</scope>
    <source>
        <strain evidence="2 3">9035ralo</strain>
    </source>
</reference>
<evidence type="ECO:0000256" key="1">
    <source>
        <dbReference type="SAM" id="Phobius"/>
    </source>
</evidence>
<keyword evidence="1" id="KW-1133">Transmembrane helix</keyword>
<protein>
    <submittedName>
        <fullName evidence="2">Uncharacterized protein</fullName>
    </submittedName>
</protein>
<gene>
    <name evidence="2" type="ORF">HGQ98_34230</name>
</gene>
<dbReference type="EMBL" id="JABBZE010001304">
    <property type="protein sequence ID" value="NMU94105.1"/>
    <property type="molecule type" value="Genomic_DNA"/>
</dbReference>
<comment type="caution">
    <text evidence="2">The sequence shown here is derived from an EMBL/GenBank/DDBJ whole genome shotgun (WGS) entry which is preliminary data.</text>
</comment>
<sequence length="55" mass="6025">PAHTADTSTKPSRARSELRARAGFVLVSAVWAALPLLAPLPLLLYFPRARAWIDL</sequence>